<gene>
    <name evidence="1" type="ORF">H3Z83_05690</name>
</gene>
<protein>
    <submittedName>
        <fullName evidence="1">Uncharacterized protein</fullName>
    </submittedName>
</protein>
<dbReference type="EMBL" id="JACGLS010000002">
    <property type="protein sequence ID" value="MBA6156010.1"/>
    <property type="molecule type" value="Genomic_DNA"/>
</dbReference>
<name>A0A839ANR5_9FLAO</name>
<reference evidence="1 2" key="1">
    <citation type="submission" date="2020-07" db="EMBL/GenBank/DDBJ databases">
        <title>Bacterium isolated from marine sediment.</title>
        <authorList>
            <person name="Shang D."/>
            <person name="Du Z.-J."/>
        </authorList>
    </citation>
    <scope>NUCLEOTIDE SEQUENCE [LARGE SCALE GENOMIC DNA]</scope>
    <source>
        <strain evidence="1 2">S7007</strain>
    </source>
</reference>
<dbReference type="AlphaFoldDB" id="A0A839ANR5"/>
<keyword evidence="2" id="KW-1185">Reference proteome</keyword>
<dbReference type="RefSeq" id="WP_182124518.1">
    <property type="nucleotide sequence ID" value="NZ_JACGLS010000002.1"/>
</dbReference>
<evidence type="ECO:0000313" key="1">
    <source>
        <dbReference type="EMBL" id="MBA6156010.1"/>
    </source>
</evidence>
<evidence type="ECO:0000313" key="2">
    <source>
        <dbReference type="Proteomes" id="UP000563906"/>
    </source>
</evidence>
<proteinExistence type="predicted"/>
<accession>A0A839ANR5</accession>
<sequence length="200" mass="24439">MKTIIKDWLEFCEVDRITRRGLYNTLFMDNISEKEVNTIFEPFKNKKELSFRMNRYLNDWRKGGIIDNTDNKNIQMRDFLKSDFEERKVDIENVSFFNDIVFPTNYEYNDSYDEVHKMVMSDEFSQEFNDYFREKKINENPKTYELYRAISYISKHYSYTQYLFQPLVNMNYTANHIYEFLIRGGVYAVIDDTVFYSFKK</sequence>
<organism evidence="1 2">
    <name type="scientific">Tenacibaculum pelagium</name>
    <dbReference type="NCBI Taxonomy" id="2759527"/>
    <lineage>
        <taxon>Bacteria</taxon>
        <taxon>Pseudomonadati</taxon>
        <taxon>Bacteroidota</taxon>
        <taxon>Flavobacteriia</taxon>
        <taxon>Flavobacteriales</taxon>
        <taxon>Flavobacteriaceae</taxon>
        <taxon>Tenacibaculum</taxon>
    </lineage>
</organism>
<dbReference type="Proteomes" id="UP000563906">
    <property type="component" value="Unassembled WGS sequence"/>
</dbReference>
<comment type="caution">
    <text evidence="1">The sequence shown here is derived from an EMBL/GenBank/DDBJ whole genome shotgun (WGS) entry which is preliminary data.</text>
</comment>